<reference evidence="2" key="1">
    <citation type="submission" date="2012-05" db="EMBL/GenBank/DDBJ databases">
        <authorList>
            <person name="Krishnakumar V."/>
            <person name="Cheung F."/>
            <person name="Xiao Y."/>
            <person name="Chan A."/>
            <person name="Moskal W.A."/>
            <person name="Town C.D."/>
        </authorList>
    </citation>
    <scope>NUCLEOTIDE SEQUENCE</scope>
</reference>
<accession>I3T7W7</accession>
<evidence type="ECO:0008006" key="3">
    <source>
        <dbReference type="Google" id="ProtNLM"/>
    </source>
</evidence>
<evidence type="ECO:0000256" key="1">
    <source>
        <dbReference type="SAM" id="Phobius"/>
    </source>
</evidence>
<keyword evidence="1" id="KW-0812">Transmembrane</keyword>
<sequence length="72" mass="8238">MDNFCSNEACTSPWFMFIFIGSLSFNITSKLLLLLSFTMDKFGRVSLKISNTGFWSCSSLKHERSNRKSVTK</sequence>
<organism evidence="2">
    <name type="scientific">Medicago truncatula</name>
    <name type="common">Barrel medic</name>
    <name type="synonym">Medicago tribuloides</name>
    <dbReference type="NCBI Taxonomy" id="3880"/>
    <lineage>
        <taxon>Eukaryota</taxon>
        <taxon>Viridiplantae</taxon>
        <taxon>Streptophyta</taxon>
        <taxon>Embryophyta</taxon>
        <taxon>Tracheophyta</taxon>
        <taxon>Spermatophyta</taxon>
        <taxon>Magnoliopsida</taxon>
        <taxon>eudicotyledons</taxon>
        <taxon>Gunneridae</taxon>
        <taxon>Pentapetalae</taxon>
        <taxon>rosids</taxon>
        <taxon>fabids</taxon>
        <taxon>Fabales</taxon>
        <taxon>Fabaceae</taxon>
        <taxon>Papilionoideae</taxon>
        <taxon>50 kb inversion clade</taxon>
        <taxon>NPAAA clade</taxon>
        <taxon>Hologalegina</taxon>
        <taxon>IRL clade</taxon>
        <taxon>Trifolieae</taxon>
        <taxon>Medicago</taxon>
    </lineage>
</organism>
<keyword evidence="1" id="KW-0472">Membrane</keyword>
<evidence type="ECO:0000313" key="2">
    <source>
        <dbReference type="EMBL" id="AFK48609.1"/>
    </source>
</evidence>
<keyword evidence="1" id="KW-1133">Transmembrane helix</keyword>
<feature type="transmembrane region" description="Helical" evidence="1">
    <location>
        <begin position="14"/>
        <end position="37"/>
    </location>
</feature>
<protein>
    <recommendedName>
        <fullName evidence="3">Transmembrane protein</fullName>
    </recommendedName>
</protein>
<proteinExistence type="evidence at transcript level"/>
<name>I3T7W7_MEDTR</name>
<dbReference type="AlphaFoldDB" id="I3T7W7"/>
<dbReference type="EMBL" id="BT148815">
    <property type="protein sequence ID" value="AFK48609.1"/>
    <property type="molecule type" value="mRNA"/>
</dbReference>